<dbReference type="AlphaFoldDB" id="A0A6H2HDI4"/>
<dbReference type="EMBL" id="CP051461">
    <property type="protein sequence ID" value="QJC57890.1"/>
    <property type="molecule type" value="Genomic_DNA"/>
</dbReference>
<dbReference type="Pfam" id="PF11306">
    <property type="entry name" value="DUF3108"/>
    <property type="match status" value="1"/>
</dbReference>
<name>A0A6H2HDI4_9BURK</name>
<dbReference type="KEGG" id="pvac:HC248_03222"/>
<gene>
    <name evidence="2" type="ORF">HC248_03222</name>
</gene>
<accession>A0A6H2HDI4</accession>
<reference evidence="2 3" key="1">
    <citation type="submission" date="2020-04" db="EMBL/GenBank/DDBJ databases">
        <title>Complete genome of a Psychrophilic, Marine, Gas Vacuolate Bacterium Polaromonas vacuolata KCTC 22033T.</title>
        <authorList>
            <person name="Hwang K."/>
            <person name="Kim K.M."/>
        </authorList>
    </citation>
    <scope>NUCLEOTIDE SEQUENCE [LARGE SCALE GENOMIC DNA]</scope>
    <source>
        <strain evidence="2 3">KCTC 22033</strain>
    </source>
</reference>
<organism evidence="2 3">
    <name type="scientific">Polaromonas vacuolata</name>
    <dbReference type="NCBI Taxonomy" id="37448"/>
    <lineage>
        <taxon>Bacteria</taxon>
        <taxon>Pseudomonadati</taxon>
        <taxon>Pseudomonadota</taxon>
        <taxon>Betaproteobacteria</taxon>
        <taxon>Burkholderiales</taxon>
        <taxon>Comamonadaceae</taxon>
        <taxon>Polaromonas</taxon>
    </lineage>
</organism>
<evidence type="ECO:0008006" key="4">
    <source>
        <dbReference type="Google" id="ProtNLM"/>
    </source>
</evidence>
<proteinExistence type="predicted"/>
<evidence type="ECO:0000313" key="2">
    <source>
        <dbReference type="EMBL" id="QJC57890.1"/>
    </source>
</evidence>
<dbReference type="Proteomes" id="UP000502041">
    <property type="component" value="Chromosome"/>
</dbReference>
<feature type="region of interest" description="Disordered" evidence="1">
    <location>
        <begin position="109"/>
        <end position="155"/>
    </location>
</feature>
<dbReference type="RefSeq" id="WP_168923346.1">
    <property type="nucleotide sequence ID" value="NZ_CP051461.1"/>
</dbReference>
<dbReference type="InterPro" id="IPR021457">
    <property type="entry name" value="DUF3108"/>
</dbReference>
<feature type="compositionally biased region" description="Low complexity" evidence="1">
    <location>
        <begin position="117"/>
        <end position="129"/>
    </location>
</feature>
<evidence type="ECO:0000256" key="1">
    <source>
        <dbReference type="SAM" id="MobiDB-lite"/>
    </source>
</evidence>
<feature type="compositionally biased region" description="Pro residues" evidence="1">
    <location>
        <begin position="143"/>
        <end position="155"/>
    </location>
</feature>
<keyword evidence="3" id="KW-1185">Reference proteome</keyword>
<evidence type="ECO:0000313" key="3">
    <source>
        <dbReference type="Proteomes" id="UP000502041"/>
    </source>
</evidence>
<protein>
    <recommendedName>
        <fullName evidence="4">DUF3108 domain-containing protein</fullName>
    </recommendedName>
</protein>
<sequence>MSSPVFRPPLRVFALLILVVSSLHWLMLKTTPTRITPPVPMHSAQTFTTRSIVVERPAEPAPIQPTIQPPTKAPVAVSVKALASPTKAKRPEPQPSTVAAIDPVPVLEPISANPDESLTAQSLAQAASEPVPPEPTAVAAKVPSPPPALPMPAGPAPTSISAVRLPGSAKLEYKMTGQSKGLNYFADAELNWFNSDGQYQASMMVSALFVGSRSMSSVGKINANGLAPTRFADKSRTEVAAHFLPEQGKVSFSANTPDVLWMQGAQDRVSVFLQLAGILAAGADGKGTRFAPGSSITVYTVGPRDADSWTFNIGQTEQQSLPAGDMSTIRLTRLPGRTYDKKVEIWFAPGMDYLPVRSRITQTNGDYVDQQLEKLIRP</sequence>